<evidence type="ECO:0000259" key="4">
    <source>
        <dbReference type="PROSITE" id="PS50043"/>
    </source>
</evidence>
<dbReference type="Gene3D" id="1.10.10.10">
    <property type="entry name" value="Winged helix-like DNA-binding domain superfamily/Winged helix DNA-binding domain"/>
    <property type="match status" value="1"/>
</dbReference>
<dbReference type="SUPFAM" id="SSF46894">
    <property type="entry name" value="C-terminal effector domain of the bipartite response regulators"/>
    <property type="match status" value="1"/>
</dbReference>
<keyword evidence="6" id="KW-1185">Reference proteome</keyword>
<keyword evidence="3" id="KW-0804">Transcription</keyword>
<dbReference type="Proteomes" id="UP001597181">
    <property type="component" value="Unassembled WGS sequence"/>
</dbReference>
<accession>A0ABW3TLI7</accession>
<dbReference type="Pfam" id="PF00196">
    <property type="entry name" value="GerE"/>
    <property type="match status" value="1"/>
</dbReference>
<dbReference type="InterPro" id="IPR016032">
    <property type="entry name" value="Sig_transdc_resp-reg_C-effctor"/>
</dbReference>
<organism evidence="5 6">
    <name type="scientific">Leucobacter albus</name>
    <dbReference type="NCBI Taxonomy" id="272210"/>
    <lineage>
        <taxon>Bacteria</taxon>
        <taxon>Bacillati</taxon>
        <taxon>Actinomycetota</taxon>
        <taxon>Actinomycetes</taxon>
        <taxon>Micrococcales</taxon>
        <taxon>Microbacteriaceae</taxon>
        <taxon>Leucobacter</taxon>
    </lineage>
</organism>
<evidence type="ECO:0000256" key="1">
    <source>
        <dbReference type="ARBA" id="ARBA00023015"/>
    </source>
</evidence>
<comment type="caution">
    <text evidence="5">The sequence shown here is derived from an EMBL/GenBank/DDBJ whole genome shotgun (WGS) entry which is preliminary data.</text>
</comment>
<gene>
    <name evidence="5" type="ORF">ACFQ3U_05995</name>
</gene>
<dbReference type="PANTHER" id="PTHR44688:SF16">
    <property type="entry name" value="DNA-BINDING TRANSCRIPTIONAL ACTIVATOR DEVR_DOSR"/>
    <property type="match status" value="1"/>
</dbReference>
<keyword evidence="2" id="KW-0238">DNA-binding</keyword>
<reference evidence="6" key="1">
    <citation type="journal article" date="2019" name="Int. J. Syst. Evol. Microbiol.">
        <title>The Global Catalogue of Microorganisms (GCM) 10K type strain sequencing project: providing services to taxonomists for standard genome sequencing and annotation.</title>
        <authorList>
            <consortium name="The Broad Institute Genomics Platform"/>
            <consortium name="The Broad Institute Genome Sequencing Center for Infectious Disease"/>
            <person name="Wu L."/>
            <person name="Ma J."/>
        </authorList>
    </citation>
    <scope>NUCLEOTIDE SEQUENCE [LARGE SCALE GENOMIC DNA]</scope>
    <source>
        <strain evidence="6">CCUG 50213</strain>
    </source>
</reference>
<dbReference type="SMART" id="SM00421">
    <property type="entry name" value="HTH_LUXR"/>
    <property type="match status" value="1"/>
</dbReference>
<dbReference type="CDD" id="cd06170">
    <property type="entry name" value="LuxR_C_like"/>
    <property type="match status" value="1"/>
</dbReference>
<dbReference type="PROSITE" id="PS50043">
    <property type="entry name" value="HTH_LUXR_2"/>
    <property type="match status" value="1"/>
</dbReference>
<evidence type="ECO:0000313" key="5">
    <source>
        <dbReference type="EMBL" id="MFD1201440.1"/>
    </source>
</evidence>
<dbReference type="EMBL" id="JBHTLY010000002">
    <property type="protein sequence ID" value="MFD1201440.1"/>
    <property type="molecule type" value="Genomic_DNA"/>
</dbReference>
<evidence type="ECO:0000313" key="6">
    <source>
        <dbReference type="Proteomes" id="UP001597181"/>
    </source>
</evidence>
<protein>
    <submittedName>
        <fullName evidence="5">LuxR C-terminal-related transcriptional regulator</fullName>
    </submittedName>
</protein>
<dbReference type="InterPro" id="IPR036388">
    <property type="entry name" value="WH-like_DNA-bd_sf"/>
</dbReference>
<feature type="domain" description="HTH luxR-type" evidence="4">
    <location>
        <begin position="563"/>
        <end position="628"/>
    </location>
</feature>
<dbReference type="PRINTS" id="PR00038">
    <property type="entry name" value="HTHLUXR"/>
</dbReference>
<dbReference type="PROSITE" id="PS00622">
    <property type="entry name" value="HTH_LUXR_1"/>
    <property type="match status" value="1"/>
</dbReference>
<evidence type="ECO:0000256" key="2">
    <source>
        <dbReference type="ARBA" id="ARBA00023125"/>
    </source>
</evidence>
<keyword evidence="1" id="KW-0805">Transcription regulation</keyword>
<proteinExistence type="predicted"/>
<dbReference type="RefSeq" id="WP_343958229.1">
    <property type="nucleotide sequence ID" value="NZ_BAAAKZ010000002.1"/>
</dbReference>
<dbReference type="PANTHER" id="PTHR44688">
    <property type="entry name" value="DNA-BINDING TRANSCRIPTIONAL ACTIVATOR DEVR_DOSR"/>
    <property type="match status" value="1"/>
</dbReference>
<sequence>MSTATQLAADREREVTTLLLHIAVSAPANAGELTMRIARPQQAIHDDLTSLMRDGIVHVHEGTLRTSAAPRLIAEADAGTIREIHDQVLAELRSGGAPRTSTLLALAESGCADEALLQLLTRALGTTPDDAAALSAFTMVARARNEDDAAQRIRRATDAAARCRPSFVLALTEELLDSKPSDKQRSAALLAAGAHLQSNRCERASAIYRSIGADHIGVHGAWAVVAAVGLGDLESAVQWRGAMPAHGLTSYSAGMSNLADGLIASLNEAGPRALDLLAKSASALTPIGADQVFPESPAALAALVAFGTGDPATAEIILTRALQSHLGGEGGRRRHLLLLSWGLMVQGRLDAAEQHVARCGKPQALSERDLLLYWCLQGGIARRRADLSAMYNAWREIRGHTFGLRLTLFDLLALGEMMVLAARLRDEHRIEQLVIDATDLLQSLDHPPVWAAPFFWQGVQSAFQAEDPASLIPYAQALAHAGAESPYAAVLATAGHTWLEVLRGESDADSVERSVRALASIGHTWDASRLAGQAALQHPERESALSLMQLAREVMREQGSHASAVKPSVLTAREVEVARLVLDGHGYRSVGEQLYISPKTVEHHVARIKGRVGASNRAELLEKLHDLLAEDQASSFLTPPGA</sequence>
<dbReference type="InterPro" id="IPR000792">
    <property type="entry name" value="Tscrpt_reg_LuxR_C"/>
</dbReference>
<name>A0ABW3TLI7_9MICO</name>
<evidence type="ECO:0000256" key="3">
    <source>
        <dbReference type="ARBA" id="ARBA00023163"/>
    </source>
</evidence>